<evidence type="ECO:0000313" key="1">
    <source>
        <dbReference type="EMBL" id="KAL3762261.1"/>
    </source>
</evidence>
<name>A0ABD3MJV6_9STRA</name>
<comment type="caution">
    <text evidence="1">The sequence shown here is derived from an EMBL/GenBank/DDBJ whole genome shotgun (WGS) entry which is preliminary data.</text>
</comment>
<reference evidence="1 2" key="1">
    <citation type="submission" date="2024-10" db="EMBL/GenBank/DDBJ databases">
        <title>Updated reference genomes for cyclostephanoid diatoms.</title>
        <authorList>
            <person name="Roberts W.R."/>
            <person name="Alverson A.J."/>
        </authorList>
    </citation>
    <scope>NUCLEOTIDE SEQUENCE [LARGE SCALE GENOMIC DNA]</scope>
    <source>
        <strain evidence="1 2">AJA276-08</strain>
    </source>
</reference>
<evidence type="ECO:0000313" key="2">
    <source>
        <dbReference type="Proteomes" id="UP001530315"/>
    </source>
</evidence>
<dbReference type="Proteomes" id="UP001530315">
    <property type="component" value="Unassembled WGS sequence"/>
</dbReference>
<dbReference type="EMBL" id="JALLAZ020001832">
    <property type="protein sequence ID" value="KAL3762261.1"/>
    <property type="molecule type" value="Genomic_DNA"/>
</dbReference>
<keyword evidence="2" id="KW-1185">Reference proteome</keyword>
<proteinExistence type="predicted"/>
<protein>
    <submittedName>
        <fullName evidence="1">Uncharacterized protein</fullName>
    </submittedName>
</protein>
<sequence>MFLRHLVDQFAGKESNARYGGIVRAAGYWKMAIVYAENVRHHLDLAPCLEVLAPSSWNLKMILKLYDLANNICGVVVIDIAFIDKNLAVFDLQLPRKSEGTRICARKEPDFF</sequence>
<accession>A0ABD3MJV6</accession>
<organism evidence="1 2">
    <name type="scientific">Stephanodiscus triporus</name>
    <dbReference type="NCBI Taxonomy" id="2934178"/>
    <lineage>
        <taxon>Eukaryota</taxon>
        <taxon>Sar</taxon>
        <taxon>Stramenopiles</taxon>
        <taxon>Ochrophyta</taxon>
        <taxon>Bacillariophyta</taxon>
        <taxon>Coscinodiscophyceae</taxon>
        <taxon>Thalassiosirophycidae</taxon>
        <taxon>Stephanodiscales</taxon>
        <taxon>Stephanodiscaceae</taxon>
        <taxon>Stephanodiscus</taxon>
    </lineage>
</organism>
<gene>
    <name evidence="1" type="ORF">ACHAW5_006370</name>
</gene>
<dbReference type="AlphaFoldDB" id="A0ABD3MJV6"/>